<dbReference type="SUPFAM" id="SSF56801">
    <property type="entry name" value="Acetyl-CoA synthetase-like"/>
    <property type="match status" value="1"/>
</dbReference>
<dbReference type="PANTHER" id="PTHR43347:SF3">
    <property type="entry name" value="ACYL-COA SYNTHETASE SHORT-CHAIN FAMILY MEMBER 3, MITOCHONDRIAL"/>
    <property type="match status" value="1"/>
</dbReference>
<sequence>MQPKTVLSGLTAISRVALVHVRSVLNGDNARFLCCARLAHLSRQRRPCQVSRLPVASSRLISTTPLGARETSCSHRTLPLAFNDQCLSNRALPFVRFFSGAAGGQSVDVRPEVLQDRLHRESLKDPAAFWRKQAARIRWFSPYRSVLDSSKAPVYRWFPGGQVNACHEAVDAHVLAGRGSAYAIIYDSPVAGVKQKITYAELLEKVSVLAGALKNRGVGRGDRVLIYMPVIPEAAVAMLACARIGAVHSFTFGGFGTQELSTRIDHAKPKAIIASSCGIEPRRVVPYKAGLELALQLSTHRPEFKVILQRPQHRCTFEKDDVEWTQFLTEGTPQEVLPVDSNHPLYLLYTSGTTGNPKGVVRDHVGQCISSRFAAASIYGIKPGDTVFCASDLGWVLGHSVMLYGTLIGGGTSIMYEGKPVMTPDAGAFWRVISEYGAAKLFTAPSALRSIRVEDPLGERMKPYNLSSLKTVFLVGERMDIATSRWFSGKMEEVSKAANQSTAPLVVDHWWQSETGWPMTCIMTGEPLKPEDYAPCREGSCGKPCPGWDLRILDDGGEEVEDENTGHIVVKLPMPPGSLTTLYDNDARYICTYLSRFPGFYDTGDSGFFDDDGYLHIEGRTDDVINVAAHRISTSGIEEVLTKHPEVANAAVVGVADSIKGHVPVGVLVLRSNHRADVKKLIAELVSEVRARIGPFACFKTCVVVSKLPHTRSGKTLRKTMALILEGHRYSVPPTIEDPTALTELKEAAREQVGVLEQEHIHVPTWKNGVPVASLDDGAGSPSGFEKSLPSAVSCKTRGYLDTAAAGRPDRGLRPE</sequence>
<dbReference type="Gene3D" id="3.30.300.30">
    <property type="match status" value="1"/>
</dbReference>
<keyword evidence="6" id="KW-1185">Reference proteome</keyword>
<dbReference type="InterPro" id="IPR020845">
    <property type="entry name" value="AMP-binding_CS"/>
</dbReference>
<dbReference type="Proteomes" id="UP000221165">
    <property type="component" value="Unassembled WGS sequence"/>
</dbReference>
<dbReference type="VEuPathDB" id="ToxoDB:CSUI_004955"/>
<dbReference type="OrthoDB" id="3352408at2759"/>
<dbReference type="RefSeq" id="XP_067922885.1">
    <property type="nucleotide sequence ID" value="XM_068065136.1"/>
</dbReference>
<dbReference type="InterPro" id="IPR000873">
    <property type="entry name" value="AMP-dep_synth/lig_dom"/>
</dbReference>
<dbReference type="AlphaFoldDB" id="A0A2C6K8Y4"/>
<proteinExistence type="inferred from homology"/>
<name>A0A2C6K8Y4_9APIC</name>
<dbReference type="InterPro" id="IPR025110">
    <property type="entry name" value="AMP-bd_C"/>
</dbReference>
<feature type="domain" description="AMP-binding enzyme C-terminal" evidence="3">
    <location>
        <begin position="637"/>
        <end position="715"/>
    </location>
</feature>
<dbReference type="Pfam" id="PF16177">
    <property type="entry name" value="ACAS_N"/>
    <property type="match status" value="1"/>
</dbReference>
<comment type="caution">
    <text evidence="5">The sequence shown here is derived from an EMBL/GenBank/DDBJ whole genome shotgun (WGS) entry which is preliminary data.</text>
</comment>
<dbReference type="InterPro" id="IPR042099">
    <property type="entry name" value="ANL_N_sf"/>
</dbReference>
<accession>A0A2C6K8Y4</accession>
<feature type="domain" description="AMP-dependent synthetase/ligase" evidence="2">
    <location>
        <begin position="180"/>
        <end position="573"/>
    </location>
</feature>
<dbReference type="Pfam" id="PF00501">
    <property type="entry name" value="AMP-binding"/>
    <property type="match status" value="1"/>
</dbReference>
<evidence type="ECO:0000259" key="4">
    <source>
        <dbReference type="Pfam" id="PF16177"/>
    </source>
</evidence>
<feature type="domain" description="Acetyl-coenzyme A synthetase N-terminal" evidence="4">
    <location>
        <begin position="116"/>
        <end position="169"/>
    </location>
</feature>
<dbReference type="InterPro" id="IPR032387">
    <property type="entry name" value="ACAS_N"/>
</dbReference>
<comment type="similarity">
    <text evidence="1">Belongs to the ATP-dependent AMP-binding enzyme family.</text>
</comment>
<dbReference type="Pfam" id="PF13193">
    <property type="entry name" value="AMP-binding_C"/>
    <property type="match status" value="1"/>
</dbReference>
<dbReference type="GeneID" id="94428347"/>
<dbReference type="PROSITE" id="PS00455">
    <property type="entry name" value="AMP_BINDING"/>
    <property type="match status" value="1"/>
</dbReference>
<dbReference type="GO" id="GO:0050218">
    <property type="term" value="F:propionate-CoA ligase activity"/>
    <property type="evidence" value="ECO:0007669"/>
    <property type="project" value="TreeGrafter"/>
</dbReference>
<dbReference type="EMBL" id="MIGC01002376">
    <property type="protein sequence ID" value="PHJ21201.1"/>
    <property type="molecule type" value="Genomic_DNA"/>
</dbReference>
<evidence type="ECO:0000313" key="5">
    <source>
        <dbReference type="EMBL" id="PHJ21201.1"/>
    </source>
</evidence>
<evidence type="ECO:0000259" key="3">
    <source>
        <dbReference type="Pfam" id="PF13193"/>
    </source>
</evidence>
<reference evidence="5 6" key="1">
    <citation type="journal article" date="2017" name="Int. J. Parasitol.">
        <title>The genome of the protozoan parasite Cystoisospora suis and a reverse vaccinology approach to identify vaccine candidates.</title>
        <authorList>
            <person name="Palmieri N."/>
            <person name="Shrestha A."/>
            <person name="Ruttkowski B."/>
            <person name="Beck T."/>
            <person name="Vogl C."/>
            <person name="Tomley F."/>
            <person name="Blake D.P."/>
            <person name="Joachim A."/>
        </authorList>
    </citation>
    <scope>NUCLEOTIDE SEQUENCE [LARGE SCALE GENOMIC DNA]</scope>
    <source>
        <strain evidence="5 6">Wien I</strain>
    </source>
</reference>
<evidence type="ECO:0000313" key="6">
    <source>
        <dbReference type="Proteomes" id="UP000221165"/>
    </source>
</evidence>
<evidence type="ECO:0000256" key="1">
    <source>
        <dbReference type="ARBA" id="ARBA00006432"/>
    </source>
</evidence>
<gene>
    <name evidence="5" type="ORF">CSUI_004955</name>
</gene>
<evidence type="ECO:0000259" key="2">
    <source>
        <dbReference type="Pfam" id="PF00501"/>
    </source>
</evidence>
<dbReference type="InterPro" id="IPR045851">
    <property type="entry name" value="AMP-bd_C_sf"/>
</dbReference>
<organism evidence="5 6">
    <name type="scientific">Cystoisospora suis</name>
    <dbReference type="NCBI Taxonomy" id="483139"/>
    <lineage>
        <taxon>Eukaryota</taxon>
        <taxon>Sar</taxon>
        <taxon>Alveolata</taxon>
        <taxon>Apicomplexa</taxon>
        <taxon>Conoidasida</taxon>
        <taxon>Coccidia</taxon>
        <taxon>Eucoccidiorida</taxon>
        <taxon>Eimeriorina</taxon>
        <taxon>Sarcocystidae</taxon>
        <taxon>Cystoisospora</taxon>
    </lineage>
</organism>
<dbReference type="Gene3D" id="3.40.50.12780">
    <property type="entry name" value="N-terminal domain of ligase-like"/>
    <property type="match status" value="1"/>
</dbReference>
<dbReference type="PANTHER" id="PTHR43347">
    <property type="entry name" value="ACYL-COA SYNTHETASE"/>
    <property type="match status" value="1"/>
</dbReference>
<protein>
    <submittedName>
        <fullName evidence="5">Propionyl-synthetase</fullName>
    </submittedName>
</protein>